<dbReference type="EMBL" id="JARPOI010000001">
    <property type="protein sequence ID" value="KAJ9190019.1"/>
    <property type="molecule type" value="Genomic_DNA"/>
</dbReference>
<dbReference type="PANTHER" id="PTHR48011:SF51">
    <property type="entry name" value="PROTEIN KINASE SUPERFAMILY PROTEIN"/>
    <property type="match status" value="1"/>
</dbReference>
<comment type="caution">
    <text evidence="5">The sequence shown here is derived from an EMBL/GenBank/DDBJ whole genome shotgun (WGS) entry which is preliminary data.</text>
</comment>
<protein>
    <recommendedName>
        <fullName evidence="4">Protein kinase domain-containing protein</fullName>
    </recommendedName>
</protein>
<evidence type="ECO:0000256" key="3">
    <source>
        <dbReference type="SAM" id="Phobius"/>
    </source>
</evidence>
<accession>A0ABQ9NCM5</accession>
<dbReference type="PANTHER" id="PTHR48011">
    <property type="entry name" value="CCR4-NOT TRANSCRIPTIONAL COMPLEX SUBUNIT CAF120-RELATED"/>
    <property type="match status" value="1"/>
</dbReference>
<evidence type="ECO:0000256" key="1">
    <source>
        <dbReference type="PROSITE-ProRule" id="PRU10141"/>
    </source>
</evidence>
<feature type="transmembrane region" description="Helical" evidence="3">
    <location>
        <begin position="12"/>
        <end position="32"/>
    </location>
</feature>
<keyword evidence="1" id="KW-0067">ATP-binding</keyword>
<evidence type="ECO:0000259" key="4">
    <source>
        <dbReference type="PROSITE" id="PS50011"/>
    </source>
</evidence>
<organism evidence="5 6">
    <name type="scientific">Hevea brasiliensis</name>
    <name type="common">Para rubber tree</name>
    <name type="synonym">Siphonia brasiliensis</name>
    <dbReference type="NCBI Taxonomy" id="3981"/>
    <lineage>
        <taxon>Eukaryota</taxon>
        <taxon>Viridiplantae</taxon>
        <taxon>Streptophyta</taxon>
        <taxon>Embryophyta</taxon>
        <taxon>Tracheophyta</taxon>
        <taxon>Spermatophyta</taxon>
        <taxon>Magnoliopsida</taxon>
        <taxon>eudicotyledons</taxon>
        <taxon>Gunneridae</taxon>
        <taxon>Pentapetalae</taxon>
        <taxon>rosids</taxon>
        <taxon>fabids</taxon>
        <taxon>Malpighiales</taxon>
        <taxon>Euphorbiaceae</taxon>
        <taxon>Crotonoideae</taxon>
        <taxon>Micrandreae</taxon>
        <taxon>Hevea</taxon>
    </lineage>
</organism>
<evidence type="ECO:0000313" key="5">
    <source>
        <dbReference type="EMBL" id="KAJ9190019.1"/>
    </source>
</evidence>
<dbReference type="SUPFAM" id="SSF56112">
    <property type="entry name" value="Protein kinase-like (PK-like)"/>
    <property type="match status" value="1"/>
</dbReference>
<keyword evidence="3" id="KW-0812">Transmembrane</keyword>
<evidence type="ECO:0000256" key="2">
    <source>
        <dbReference type="SAM" id="MobiDB-lite"/>
    </source>
</evidence>
<dbReference type="PROSITE" id="PS50011">
    <property type="entry name" value="PROTEIN_KINASE_DOM"/>
    <property type="match status" value="1"/>
</dbReference>
<dbReference type="Proteomes" id="UP001174677">
    <property type="component" value="Chromosome 1"/>
</dbReference>
<evidence type="ECO:0000313" key="6">
    <source>
        <dbReference type="Proteomes" id="UP001174677"/>
    </source>
</evidence>
<keyword evidence="1" id="KW-0547">Nucleotide-binding</keyword>
<dbReference type="InterPro" id="IPR000719">
    <property type="entry name" value="Prot_kinase_dom"/>
</dbReference>
<feature type="binding site" evidence="1">
    <location>
        <position position="33"/>
    </location>
    <ligand>
        <name>ATP</name>
        <dbReference type="ChEBI" id="CHEBI:30616"/>
    </ligand>
</feature>
<dbReference type="InterPro" id="IPR011009">
    <property type="entry name" value="Kinase-like_dom_sf"/>
</dbReference>
<gene>
    <name evidence="5" type="ORF">P3X46_001256</name>
</gene>
<feature type="region of interest" description="Disordered" evidence="2">
    <location>
        <begin position="212"/>
        <end position="234"/>
    </location>
</feature>
<sequence length="234" mass="26347">MEWVRWKCLGKGSYGSVFLALPTTPVLLLLAIKGGSYLHFFGSEGIVRCYGACLRKIPECDVRQYTWMILKGLSCIHKNGYVHCDLNLGLAKELGEYDSRKFYTFRGTALYTSPESVGLAKISSALDIWSLGCVVIEMITREPPCKELGIQYLIIRLAFENRSPEIPESVSKKGKDFLNMCFMRPHCERWIADMLLNHPFIVEDELTSPVDHPLKELPQTSPSILSSSSYDSPG</sequence>
<feature type="compositionally biased region" description="Low complexity" evidence="2">
    <location>
        <begin position="221"/>
        <end position="234"/>
    </location>
</feature>
<keyword evidence="3" id="KW-0472">Membrane</keyword>
<dbReference type="InterPro" id="IPR017441">
    <property type="entry name" value="Protein_kinase_ATP_BS"/>
</dbReference>
<keyword evidence="3" id="KW-1133">Transmembrane helix</keyword>
<reference evidence="5" key="1">
    <citation type="journal article" date="2023" name="Plant Biotechnol. J.">
        <title>Chromosome-level wild Hevea brasiliensis genome provides new tools for genomic-assisted breeding and valuable loci to elevate rubber yield.</title>
        <authorList>
            <person name="Cheng H."/>
            <person name="Song X."/>
            <person name="Hu Y."/>
            <person name="Wu T."/>
            <person name="Yang Q."/>
            <person name="An Z."/>
            <person name="Feng S."/>
            <person name="Deng Z."/>
            <person name="Wu W."/>
            <person name="Zeng X."/>
            <person name="Tu M."/>
            <person name="Wang X."/>
            <person name="Huang H."/>
        </authorList>
    </citation>
    <scope>NUCLEOTIDE SEQUENCE</scope>
    <source>
        <strain evidence="5">MT/VB/25A 57/8</strain>
    </source>
</reference>
<dbReference type="Gene3D" id="1.10.510.10">
    <property type="entry name" value="Transferase(Phosphotransferase) domain 1"/>
    <property type="match status" value="1"/>
</dbReference>
<proteinExistence type="predicted"/>
<name>A0ABQ9NCM5_HEVBR</name>
<dbReference type="InterPro" id="IPR052751">
    <property type="entry name" value="Plant_MAPKKK"/>
</dbReference>
<dbReference type="Pfam" id="PF00069">
    <property type="entry name" value="Pkinase"/>
    <property type="match status" value="1"/>
</dbReference>
<keyword evidence="6" id="KW-1185">Reference proteome</keyword>
<feature type="domain" description="Protein kinase" evidence="4">
    <location>
        <begin position="1"/>
        <end position="201"/>
    </location>
</feature>
<dbReference type="PROSITE" id="PS00107">
    <property type="entry name" value="PROTEIN_KINASE_ATP"/>
    <property type="match status" value="1"/>
</dbReference>